<reference evidence="1" key="1">
    <citation type="submission" date="2016-05" db="EMBL/GenBank/DDBJ databases">
        <authorList>
            <person name="Lavstsen T."/>
            <person name="Jespersen J.S."/>
        </authorList>
    </citation>
    <scope>NUCLEOTIDE SEQUENCE</scope>
    <source>
        <tissue evidence="1">Brain</tissue>
    </source>
</reference>
<gene>
    <name evidence="1" type="primary">Nfu_g_1_021758</name>
</gene>
<proteinExistence type="predicted"/>
<feature type="non-terminal residue" evidence="1">
    <location>
        <position position="121"/>
    </location>
</feature>
<accession>A0A1A7XZF0</accession>
<name>A0A1A7XZF0_9TELE</name>
<feature type="non-terminal residue" evidence="1">
    <location>
        <position position="1"/>
    </location>
</feature>
<organism evidence="1">
    <name type="scientific">Iconisemion striatum</name>
    <dbReference type="NCBI Taxonomy" id="60296"/>
    <lineage>
        <taxon>Eukaryota</taxon>
        <taxon>Metazoa</taxon>
        <taxon>Chordata</taxon>
        <taxon>Craniata</taxon>
        <taxon>Vertebrata</taxon>
        <taxon>Euteleostomi</taxon>
        <taxon>Actinopterygii</taxon>
        <taxon>Neopterygii</taxon>
        <taxon>Teleostei</taxon>
        <taxon>Neoteleostei</taxon>
        <taxon>Acanthomorphata</taxon>
        <taxon>Ovalentaria</taxon>
        <taxon>Atherinomorphae</taxon>
        <taxon>Cyprinodontiformes</taxon>
        <taxon>Nothobranchiidae</taxon>
        <taxon>Iconisemion</taxon>
    </lineage>
</organism>
<protein>
    <submittedName>
        <fullName evidence="1">Uncharacterized protein</fullName>
    </submittedName>
</protein>
<dbReference type="EMBL" id="HADX01001214">
    <property type="protein sequence ID" value="SBP23446.1"/>
    <property type="molecule type" value="Transcribed_RNA"/>
</dbReference>
<evidence type="ECO:0000313" key="1">
    <source>
        <dbReference type="EMBL" id="SBP23446.1"/>
    </source>
</evidence>
<dbReference type="AlphaFoldDB" id="A0A1A7XZF0"/>
<reference evidence="1" key="2">
    <citation type="submission" date="2016-06" db="EMBL/GenBank/DDBJ databases">
        <title>The genome of a short-lived fish provides insights into sex chromosome evolution and the genetic control of aging.</title>
        <authorList>
            <person name="Reichwald K."/>
            <person name="Felder M."/>
            <person name="Petzold A."/>
            <person name="Koch P."/>
            <person name="Groth M."/>
            <person name="Platzer M."/>
        </authorList>
    </citation>
    <scope>NUCLEOTIDE SEQUENCE</scope>
    <source>
        <tissue evidence="1">Brain</tissue>
    </source>
</reference>
<sequence length="121" mass="13532">EAFKNSRQASGHIGVGANSWRSALTSRDPWWGLQKLTVTSGAPIPIGNKVRTAAPNLQKRMRSSAGQSSWFLDQNQIRIACPELQNQMTGISLSLSKVLNYKYETADKHSLVYYCQVIMLY</sequence>